<reference evidence="1" key="1">
    <citation type="journal article" date="2008" name="Proc. Natl. Acad. Sci. U.S.A.">
        <title>Whole-genome comparison of disease and carriage strains provides insights into virulence evolution in Neisseria meningitidis.</title>
        <authorList>
            <person name="Schoen C."/>
            <person name="Blom J."/>
            <person name="Claus H."/>
            <person name="Schramm-Glueck A."/>
            <person name="Brandt P."/>
            <person name="Mueller T."/>
            <person name="Goesmann A."/>
            <person name="Joseph B."/>
            <person name="Konietzny S."/>
            <person name="Kurzai O."/>
            <person name="Schmitt C."/>
            <person name="Friedrich T."/>
            <person name="Linke B."/>
            <person name="Vogel U."/>
            <person name="Frosch M."/>
        </authorList>
    </citation>
    <scope>NUCLEOTIDE SEQUENCE</scope>
    <source>
        <strain evidence="1">Alpha275</strain>
    </source>
</reference>
<evidence type="ECO:0000313" key="1">
    <source>
        <dbReference type="EMBL" id="CBA06194.1"/>
    </source>
</evidence>
<sequence>MPPSAAGSVILLDSDKVRTNRTLYAFARIQTKFLSRPAKPPAASDGTAT</sequence>
<dbReference type="AlphaFoldDB" id="C6SIL0"/>
<proteinExistence type="predicted"/>
<gene>
    <name evidence="1" type="ORF">NMW_0779</name>
</gene>
<accession>C6SIL0</accession>
<name>C6SIL0_NEIME</name>
<dbReference type="EMBL" id="AM889138">
    <property type="protein sequence ID" value="CBA06194.1"/>
    <property type="molecule type" value="Genomic_DNA"/>
</dbReference>
<organism evidence="1">
    <name type="scientific">Neisseria meningitidis alpha275</name>
    <dbReference type="NCBI Taxonomy" id="295996"/>
    <lineage>
        <taxon>Bacteria</taxon>
        <taxon>Pseudomonadati</taxon>
        <taxon>Pseudomonadota</taxon>
        <taxon>Betaproteobacteria</taxon>
        <taxon>Neisseriales</taxon>
        <taxon>Neisseriaceae</taxon>
        <taxon>Neisseria</taxon>
    </lineage>
</organism>
<protein>
    <submittedName>
        <fullName evidence="1">Uncharacterized protein</fullName>
    </submittedName>
</protein>